<dbReference type="AlphaFoldDB" id="A0A084EH73"/>
<dbReference type="Proteomes" id="UP000028533">
    <property type="component" value="Unassembled WGS sequence"/>
</dbReference>
<organism evidence="1 2">
    <name type="scientific">Mycoplasma capricolum subsp. capricolum 14232</name>
    <dbReference type="NCBI Taxonomy" id="1188238"/>
    <lineage>
        <taxon>Bacteria</taxon>
        <taxon>Bacillati</taxon>
        <taxon>Mycoplasmatota</taxon>
        <taxon>Mollicutes</taxon>
        <taxon>Mycoplasmataceae</taxon>
        <taxon>Mycoplasma</taxon>
    </lineage>
</organism>
<protein>
    <submittedName>
        <fullName evidence="1">Uncharacterized protein</fullName>
    </submittedName>
</protein>
<reference evidence="1 2" key="1">
    <citation type="submission" date="2014-02" db="EMBL/GenBank/DDBJ databases">
        <title>Genome sequence of Mycoplasma capricolum subsp. capricolum strain 14232.</title>
        <authorList>
            <person name="Sirand-Pugnet P."/>
            <person name="Breton M."/>
            <person name="Dordet-Frisoni E."/>
            <person name="Baranowski E."/>
            <person name="Barre A."/>
            <person name="Couture C."/>
            <person name="Dupuy V."/>
            <person name="Gaurivaud P."/>
            <person name="Jacob D."/>
            <person name="Lemaitre C."/>
            <person name="Manso-Silvan L."/>
            <person name="Nikolski M."/>
            <person name="Nouvel L.-X."/>
            <person name="Poumarat F."/>
            <person name="Tardy F."/>
            <person name="Thebault P."/>
            <person name="Theil S."/>
            <person name="Citti C."/>
            <person name="Thiaucourt F."/>
            <person name="Blanchard A."/>
        </authorList>
    </citation>
    <scope>NUCLEOTIDE SEQUENCE [LARGE SCALE GENOMIC DNA]</scope>
    <source>
        <strain evidence="1 2">14232</strain>
    </source>
</reference>
<gene>
    <name evidence="1" type="ORF">MCAPa_7990</name>
</gene>
<dbReference type="InterPro" id="IPR046897">
    <property type="entry name" value="ABC-3C_MC6"/>
</dbReference>
<dbReference type="RefSeq" id="WP_036432483.1">
    <property type="nucleotide sequence ID" value="NZ_JFDO01000034.1"/>
</dbReference>
<sequence>MLLPKNIHPKTSVYYNAYIVLKELKKYDKIHIMELFININQENVISLALYTLCLDWLFIIECIKMDNKGCVRLCSLNN</sequence>
<comment type="caution">
    <text evidence="1">The sequence shown here is derived from an EMBL/GenBank/DDBJ whole genome shotgun (WGS) entry which is preliminary data.</text>
</comment>
<name>A0A084EH73_MYCCA</name>
<evidence type="ECO:0000313" key="2">
    <source>
        <dbReference type="Proteomes" id="UP000028533"/>
    </source>
</evidence>
<accession>A0A084EH73</accession>
<proteinExistence type="predicted"/>
<dbReference type="Pfam" id="PF20293">
    <property type="entry name" value="MC6"/>
    <property type="match status" value="1"/>
</dbReference>
<dbReference type="EMBL" id="JFDO01000034">
    <property type="protein sequence ID" value="KEZ17315.1"/>
    <property type="molecule type" value="Genomic_DNA"/>
</dbReference>
<evidence type="ECO:0000313" key="1">
    <source>
        <dbReference type="EMBL" id="KEZ17315.1"/>
    </source>
</evidence>